<reference evidence="1" key="1">
    <citation type="submission" date="2019-02" db="EMBL/GenBank/DDBJ databases">
        <authorList>
            <person name="Gruber-Vodicka R. H."/>
            <person name="Seah K. B. B."/>
        </authorList>
    </citation>
    <scope>NUCLEOTIDE SEQUENCE</scope>
    <source>
        <strain evidence="1">BECK_S312</strain>
    </source>
</reference>
<dbReference type="EMBL" id="CAADFM010000841">
    <property type="protein sequence ID" value="VFK30795.1"/>
    <property type="molecule type" value="Genomic_DNA"/>
</dbReference>
<accession>A0A450XN96</accession>
<dbReference type="AlphaFoldDB" id="A0A450XN96"/>
<gene>
    <name evidence="1" type="ORF">BECKLPF1236A_GA0070988_108411</name>
</gene>
<name>A0A450XN96_9GAMM</name>
<organism evidence="1">
    <name type="scientific">Candidatus Kentrum sp. LPFa</name>
    <dbReference type="NCBI Taxonomy" id="2126335"/>
    <lineage>
        <taxon>Bacteria</taxon>
        <taxon>Pseudomonadati</taxon>
        <taxon>Pseudomonadota</taxon>
        <taxon>Gammaproteobacteria</taxon>
        <taxon>Candidatus Kentrum</taxon>
    </lineage>
</organism>
<proteinExistence type="predicted"/>
<sequence length="95" mass="11290">MAVQVVERWILARLRHRRFFSLVELNTAIRQLRGQMNDRPLQRHKVSRRELFETLDKPVLRPLPPTPYEYPLVKTKPASIGIIPKWAFPIDNPCY</sequence>
<protein>
    <recommendedName>
        <fullName evidence="2">Integrase catalytic domain-containing protein</fullName>
    </recommendedName>
</protein>
<evidence type="ECO:0008006" key="2">
    <source>
        <dbReference type="Google" id="ProtNLM"/>
    </source>
</evidence>
<evidence type="ECO:0000313" key="1">
    <source>
        <dbReference type="EMBL" id="VFK30795.1"/>
    </source>
</evidence>